<comment type="caution">
    <text evidence="5">The sequence shown here is derived from an EMBL/GenBank/DDBJ whole genome shotgun (WGS) entry which is preliminary data.</text>
</comment>
<evidence type="ECO:0000256" key="1">
    <source>
        <dbReference type="ARBA" id="ARBA00023015"/>
    </source>
</evidence>
<dbReference type="Pfam" id="PF12802">
    <property type="entry name" value="MarR_2"/>
    <property type="match status" value="1"/>
</dbReference>
<proteinExistence type="predicted"/>
<dbReference type="InterPro" id="IPR036390">
    <property type="entry name" value="WH_DNA-bd_sf"/>
</dbReference>
<evidence type="ECO:0000256" key="3">
    <source>
        <dbReference type="ARBA" id="ARBA00023163"/>
    </source>
</evidence>
<dbReference type="InterPro" id="IPR000835">
    <property type="entry name" value="HTH_MarR-typ"/>
</dbReference>
<dbReference type="InterPro" id="IPR036388">
    <property type="entry name" value="WH-like_DNA-bd_sf"/>
</dbReference>
<dbReference type="PANTHER" id="PTHR35790:SF4">
    <property type="entry name" value="HTH-TYPE TRANSCRIPTIONAL REGULATOR PCHR"/>
    <property type="match status" value="1"/>
</dbReference>
<keyword evidence="6" id="KW-1185">Reference proteome</keyword>
<evidence type="ECO:0000259" key="4">
    <source>
        <dbReference type="PROSITE" id="PS50995"/>
    </source>
</evidence>
<protein>
    <submittedName>
        <fullName evidence="5">MarR family transcriptional regulator</fullName>
    </submittedName>
</protein>
<reference evidence="5" key="1">
    <citation type="submission" date="2020-04" db="EMBL/GenBank/DDBJ databases">
        <title>Peptoniphilus sp. nov. isolated from swine feces.</title>
        <authorList>
            <person name="Ryu S.W."/>
        </authorList>
    </citation>
    <scope>NUCLEOTIDE SEQUENCE [LARGE SCALE GENOMIC DNA]</scope>
    <source>
        <strain evidence="5">AGMB00490</strain>
    </source>
</reference>
<evidence type="ECO:0000256" key="2">
    <source>
        <dbReference type="ARBA" id="ARBA00023125"/>
    </source>
</evidence>
<evidence type="ECO:0000313" key="5">
    <source>
        <dbReference type="EMBL" id="NMW85714.1"/>
    </source>
</evidence>
<dbReference type="EMBL" id="JABDSR010000011">
    <property type="protein sequence ID" value="NMW85714.1"/>
    <property type="molecule type" value="Genomic_DNA"/>
</dbReference>
<dbReference type="InterPro" id="IPR052067">
    <property type="entry name" value="Metal_resp_HTH_trans_reg"/>
</dbReference>
<keyword evidence="3" id="KW-0804">Transcription</keyword>
<dbReference type="SUPFAM" id="SSF46785">
    <property type="entry name" value="Winged helix' DNA-binding domain"/>
    <property type="match status" value="1"/>
</dbReference>
<dbReference type="PROSITE" id="PS50995">
    <property type="entry name" value="HTH_MARR_2"/>
    <property type="match status" value="1"/>
</dbReference>
<sequence>MDNDKFNELLKILFNNISDIKSKGFEFSEISVNEVFHSINNVYSEMYKFVLLYNDYIFSTHSYGVDIKFSMIEVHTLTYIEDNPGITSTELVEYWHKSKSSISQILKRLEEHKLIRKEASVKNKRFKLLYVTEKGKKVNEEHRKFDIVDVSKTLNSLQEKVSKDDISSFFKVINAYNEVILKDFEINN</sequence>
<dbReference type="Gene3D" id="1.10.10.10">
    <property type="entry name" value="Winged helix-like DNA-binding domain superfamily/Winged helix DNA-binding domain"/>
    <property type="match status" value="1"/>
</dbReference>
<name>A0A848RNJ4_9FIRM</name>
<dbReference type="AlphaFoldDB" id="A0A848RNJ4"/>
<keyword evidence="1" id="KW-0805">Transcription regulation</keyword>
<keyword evidence="2" id="KW-0238">DNA-binding</keyword>
<dbReference type="Proteomes" id="UP000568273">
    <property type="component" value="Unassembled WGS sequence"/>
</dbReference>
<dbReference type="SMART" id="SM00347">
    <property type="entry name" value="HTH_MARR"/>
    <property type="match status" value="1"/>
</dbReference>
<dbReference type="PANTHER" id="PTHR35790">
    <property type="entry name" value="HTH-TYPE TRANSCRIPTIONAL REGULATOR PCHR"/>
    <property type="match status" value="1"/>
</dbReference>
<feature type="domain" description="HTH marR-type" evidence="4">
    <location>
        <begin position="32"/>
        <end position="178"/>
    </location>
</feature>
<gene>
    <name evidence="5" type="ORF">HKO22_08195</name>
</gene>
<evidence type="ECO:0000313" key="6">
    <source>
        <dbReference type="Proteomes" id="UP000568273"/>
    </source>
</evidence>
<dbReference type="GO" id="GO:0003700">
    <property type="term" value="F:DNA-binding transcription factor activity"/>
    <property type="evidence" value="ECO:0007669"/>
    <property type="project" value="InterPro"/>
</dbReference>
<dbReference type="RefSeq" id="WP_083635526.1">
    <property type="nucleotide sequence ID" value="NZ_JABDSR010000011.1"/>
</dbReference>
<dbReference type="GO" id="GO:0003677">
    <property type="term" value="F:DNA binding"/>
    <property type="evidence" value="ECO:0007669"/>
    <property type="project" value="UniProtKB-KW"/>
</dbReference>
<accession>A0A848RNJ4</accession>
<organism evidence="5 6">
    <name type="scientific">Peptoniphilus faecalis</name>
    <dbReference type="NCBI Taxonomy" id="2731255"/>
    <lineage>
        <taxon>Bacteria</taxon>
        <taxon>Bacillati</taxon>
        <taxon>Bacillota</taxon>
        <taxon>Tissierellia</taxon>
        <taxon>Tissierellales</taxon>
        <taxon>Peptoniphilaceae</taxon>
        <taxon>Peptoniphilus</taxon>
    </lineage>
</organism>